<dbReference type="InterPro" id="IPR014408">
    <property type="entry name" value="dGMP_Pdiesterase_EAL/HD-GYP"/>
</dbReference>
<dbReference type="Pfam" id="PF08668">
    <property type="entry name" value="HDOD"/>
    <property type="match status" value="1"/>
</dbReference>
<dbReference type="PANTHER" id="PTHR33525">
    <property type="match status" value="1"/>
</dbReference>
<dbReference type="SUPFAM" id="SSF141868">
    <property type="entry name" value="EAL domain-like"/>
    <property type="match status" value="1"/>
</dbReference>
<dbReference type="SMART" id="SM00052">
    <property type="entry name" value="EAL"/>
    <property type="match status" value="1"/>
</dbReference>
<dbReference type="InterPro" id="IPR013976">
    <property type="entry name" value="HDOD"/>
</dbReference>
<sequence length="406" mass="46164">MEAVYLARQPIYNRDLDVCGYELLYRHGQSGTSNVANGDSATASVIENYIMSFGLESITGGKTAYINLTRNFFVQDFIPFQKHQVVLELLEDIEPDEELITSLQYLCERGYSIALDDYILDTDERHRLYPYVNIIKVDVLNMSYQEVARHARKLIRPDGPKLLAEKVENKQMMDLCRKAGFSYFQGFFLSRPSTFSTQSMTTQRVPLLRLIAALHDPEIDLRKLESIISQDLSLTYKLLRYISSPLFGIRGGVESIRSAILYLGRQELARWAMILALVSEDNQPAERVRSLLIRARVCEQLTKHRYGGSDRGTAFTVGLFSGLDAVFDCTMESICEQLPLSDETRQALINHSGPYGRVLEAALAQEQGNWDRLQQLDIPAEQLNGFYLDAVQWADVQYQQLASSIK</sequence>
<dbReference type="EMBL" id="AP017372">
    <property type="protein sequence ID" value="BAU58035.1"/>
    <property type="molecule type" value="Genomic_DNA"/>
</dbReference>
<dbReference type="Proteomes" id="UP000218890">
    <property type="component" value="Chromosome"/>
</dbReference>
<dbReference type="PANTHER" id="PTHR33525:SF4">
    <property type="entry name" value="CYCLIC DI-GMP PHOSPHODIESTERASE CDGJ"/>
    <property type="match status" value="1"/>
</dbReference>
<dbReference type="Pfam" id="PF00563">
    <property type="entry name" value="EAL"/>
    <property type="match status" value="1"/>
</dbReference>
<dbReference type="InterPro" id="IPR001633">
    <property type="entry name" value="EAL_dom"/>
</dbReference>
<dbReference type="RefSeq" id="WP_096409420.1">
    <property type="nucleotide sequence ID" value="NZ_AP017372.2"/>
</dbReference>
<protein>
    <submittedName>
        <fullName evidence="2">Predicted signal transduction protein</fullName>
    </submittedName>
</protein>
<gene>
    <name evidence="2" type="primary">yuxH</name>
    <name evidence="2" type="ORF">HH1059_13260</name>
</gene>
<keyword evidence="3" id="KW-1185">Reference proteome</keyword>
<evidence type="ECO:0000313" key="2">
    <source>
        <dbReference type="EMBL" id="BAU58035.1"/>
    </source>
</evidence>
<name>A0A0X8X9K2_HALHR</name>
<dbReference type="Gene3D" id="3.20.20.450">
    <property type="entry name" value="EAL domain"/>
    <property type="match status" value="1"/>
</dbReference>
<dbReference type="PIRSF" id="PIRSF003180">
    <property type="entry name" value="DiGMPpdiest_YuxH"/>
    <property type="match status" value="1"/>
</dbReference>
<dbReference type="SUPFAM" id="SSF109604">
    <property type="entry name" value="HD-domain/PDEase-like"/>
    <property type="match status" value="1"/>
</dbReference>
<dbReference type="AlphaFoldDB" id="A0A0X8X9K2"/>
<dbReference type="KEGG" id="hhk:HH1059_13260"/>
<dbReference type="PROSITE" id="PS51833">
    <property type="entry name" value="HDOD"/>
    <property type="match status" value="1"/>
</dbReference>
<dbReference type="InterPro" id="IPR052340">
    <property type="entry name" value="RNase_Y/CdgJ"/>
</dbReference>
<evidence type="ECO:0000259" key="1">
    <source>
        <dbReference type="PROSITE" id="PS51833"/>
    </source>
</evidence>
<evidence type="ECO:0000313" key="3">
    <source>
        <dbReference type="Proteomes" id="UP000218890"/>
    </source>
</evidence>
<feature type="domain" description="HDOD" evidence="1">
    <location>
        <begin position="200"/>
        <end position="386"/>
    </location>
</feature>
<accession>A0A0X8X9K2</accession>
<dbReference type="Gene3D" id="1.10.3210.10">
    <property type="entry name" value="Hypothetical protein af1432"/>
    <property type="match status" value="1"/>
</dbReference>
<dbReference type="InterPro" id="IPR035919">
    <property type="entry name" value="EAL_sf"/>
</dbReference>
<proteinExistence type="predicted"/>
<reference evidence="2" key="1">
    <citation type="submission" date="2016-02" db="EMBL/GenBank/DDBJ databases">
        <title>Halorhodospira halochloris DSM-1059 complete genome, version 2.</title>
        <authorList>
            <person name="Tsukatani Y."/>
        </authorList>
    </citation>
    <scope>NUCLEOTIDE SEQUENCE</scope>
    <source>
        <strain evidence="2">DSM 1059</strain>
    </source>
</reference>
<organism evidence="2 3">
    <name type="scientific">Halorhodospira halochloris</name>
    <name type="common">Ectothiorhodospira halochloris</name>
    <dbReference type="NCBI Taxonomy" id="1052"/>
    <lineage>
        <taxon>Bacteria</taxon>
        <taxon>Pseudomonadati</taxon>
        <taxon>Pseudomonadota</taxon>
        <taxon>Gammaproteobacteria</taxon>
        <taxon>Chromatiales</taxon>
        <taxon>Ectothiorhodospiraceae</taxon>
        <taxon>Halorhodospira</taxon>
    </lineage>
</organism>
<dbReference type="OrthoDB" id="9804751at2"/>